<reference evidence="2 3" key="1">
    <citation type="submission" date="2018-06" db="EMBL/GenBank/DDBJ databases">
        <title>WGS assembly of Brassica rapa FPsc.</title>
        <authorList>
            <person name="Bowman J."/>
            <person name="Kohchi T."/>
            <person name="Yamato K."/>
            <person name="Jenkins J."/>
            <person name="Shu S."/>
            <person name="Ishizaki K."/>
            <person name="Yamaoka S."/>
            <person name="Nishihama R."/>
            <person name="Nakamura Y."/>
            <person name="Berger F."/>
            <person name="Adam C."/>
            <person name="Aki S."/>
            <person name="Althoff F."/>
            <person name="Araki T."/>
            <person name="Arteaga-Vazquez M."/>
            <person name="Balasubrmanian S."/>
            <person name="Bauer D."/>
            <person name="Boehm C."/>
            <person name="Briginshaw L."/>
            <person name="Caballero-Perez J."/>
            <person name="Catarino B."/>
            <person name="Chen F."/>
            <person name="Chiyoda S."/>
            <person name="Chovatia M."/>
            <person name="Davies K."/>
            <person name="Delmans M."/>
            <person name="Demura T."/>
            <person name="Dierschke T."/>
            <person name="Dolan L."/>
            <person name="Dorantes-Acosta A."/>
            <person name="Eklund D."/>
            <person name="Florent S."/>
            <person name="Flores-Sandoval E."/>
            <person name="Fujiyama A."/>
            <person name="Fukuzawa H."/>
            <person name="Galik B."/>
            <person name="Grimanelli D."/>
            <person name="Grimwood J."/>
            <person name="Grossniklaus U."/>
            <person name="Hamada T."/>
            <person name="Haseloff J."/>
            <person name="Hetherington A."/>
            <person name="Higo A."/>
            <person name="Hirakawa Y."/>
            <person name="Hundley H."/>
            <person name="Ikeda Y."/>
            <person name="Inoue K."/>
            <person name="Inoue S."/>
            <person name="Ishida S."/>
            <person name="Jia Q."/>
            <person name="Kakita M."/>
            <person name="Kanazawa T."/>
            <person name="Kawai Y."/>
            <person name="Kawashima T."/>
            <person name="Kennedy M."/>
            <person name="Kinose K."/>
            <person name="Kinoshita T."/>
            <person name="Kohara Y."/>
            <person name="Koide E."/>
            <person name="Komatsu K."/>
            <person name="Kopischke S."/>
            <person name="Kubo M."/>
            <person name="Kyozuka J."/>
            <person name="Lagercrantz U."/>
            <person name="Lin S."/>
            <person name="Lindquist E."/>
            <person name="Lipzen A."/>
            <person name="Lu C."/>
            <person name="Luna E."/>
            <person name="Martienssen R."/>
            <person name="Minamino N."/>
            <person name="Mizutani M."/>
            <person name="Mizutani M."/>
            <person name="Mochizuki N."/>
            <person name="Monte I."/>
            <person name="Mosher R."/>
            <person name="Nagasaki H."/>
            <person name="Nakagami H."/>
            <person name="Naramoto S."/>
            <person name="Nishitani K."/>
            <person name="Ohtani M."/>
            <person name="Okamoto T."/>
            <person name="Okumura M."/>
            <person name="Phillips J."/>
            <person name="Pollak B."/>
            <person name="Reinders A."/>
            <person name="Roevekamp M."/>
            <person name="Sano R."/>
            <person name="Sawa S."/>
            <person name="Schmid M."/>
            <person name="Shirakawa M."/>
            <person name="Solano R."/>
            <person name="Spunde A."/>
            <person name="Suetsugu N."/>
            <person name="Sugano S."/>
            <person name="Sugiyama A."/>
            <person name="Sun R."/>
            <person name="Suzuki Y."/>
            <person name="Takenaka M."/>
            <person name="Takezawa D."/>
            <person name="Tomogane H."/>
            <person name="Tsuzuki M."/>
            <person name="Ueda T."/>
            <person name="Umeda M."/>
            <person name="Ward J."/>
            <person name="Watanabe Y."/>
            <person name="Yazaki K."/>
            <person name="Yokoyama R."/>
            <person name="Yoshitake Y."/>
            <person name="Yotsui I."/>
            <person name="Zachgo S."/>
            <person name="Schmutz J."/>
        </authorList>
    </citation>
    <scope>NUCLEOTIDE SEQUENCE [LARGE SCALE GENOMIC DNA]</scope>
    <source>
        <strain evidence="3">cv. B-3</strain>
    </source>
</reference>
<dbReference type="GO" id="GO:0003676">
    <property type="term" value="F:nucleic acid binding"/>
    <property type="evidence" value="ECO:0007669"/>
    <property type="project" value="InterPro"/>
</dbReference>
<name>A0A398AW73_BRACM</name>
<dbReference type="GO" id="GO:0004523">
    <property type="term" value="F:RNA-DNA hybrid ribonuclease activity"/>
    <property type="evidence" value="ECO:0007669"/>
    <property type="project" value="InterPro"/>
</dbReference>
<feature type="domain" description="RNase H type-1" evidence="1">
    <location>
        <begin position="47"/>
        <end position="133"/>
    </location>
</feature>
<dbReference type="InterPro" id="IPR002156">
    <property type="entry name" value="RNaseH_domain"/>
</dbReference>
<evidence type="ECO:0000313" key="3">
    <source>
        <dbReference type="Proteomes" id="UP000264353"/>
    </source>
</evidence>
<gene>
    <name evidence="2" type="ORF">BRARA_A02303</name>
</gene>
<feature type="non-terminal residue" evidence="2">
    <location>
        <position position="1"/>
    </location>
</feature>
<dbReference type="PANTHER" id="PTHR47074">
    <property type="entry name" value="BNAC02G40300D PROTEIN"/>
    <property type="match status" value="1"/>
</dbReference>
<accession>A0A398AW73</accession>
<evidence type="ECO:0000313" key="2">
    <source>
        <dbReference type="EMBL" id="RID79576.1"/>
    </source>
</evidence>
<dbReference type="InterPro" id="IPR052929">
    <property type="entry name" value="RNase_H-like_EbsB-rel"/>
</dbReference>
<dbReference type="InterPro" id="IPR012337">
    <property type="entry name" value="RNaseH-like_sf"/>
</dbReference>
<dbReference type="AlphaFoldDB" id="A0A398AW73"/>
<proteinExistence type="predicted"/>
<evidence type="ECO:0000259" key="1">
    <source>
        <dbReference type="Pfam" id="PF13456"/>
    </source>
</evidence>
<dbReference type="EMBL" id="CM010628">
    <property type="protein sequence ID" value="RID79576.1"/>
    <property type="molecule type" value="Genomic_DNA"/>
</dbReference>
<dbReference type="Pfam" id="PF13456">
    <property type="entry name" value="RVT_3"/>
    <property type="match status" value="1"/>
</dbReference>
<sequence length="141" mass="16166">TLMDHQPKKARRNDQWCNRACIRLPPHGVLKCNYGAAYNLNNQQIQCGWIGQDSSVLEAEAMSLLFTMQSTWSTSIPNVIFEGDSNVLISNIHHNRKDIALHNLLCDIWLWTTRYTSSFHRFTLRNGNLAVHLIISKTKST</sequence>
<dbReference type="Proteomes" id="UP000264353">
    <property type="component" value="Chromosome A1"/>
</dbReference>
<organism evidence="2 3">
    <name type="scientific">Brassica campestris</name>
    <name type="common">Field mustard</name>
    <dbReference type="NCBI Taxonomy" id="3711"/>
    <lineage>
        <taxon>Eukaryota</taxon>
        <taxon>Viridiplantae</taxon>
        <taxon>Streptophyta</taxon>
        <taxon>Embryophyta</taxon>
        <taxon>Tracheophyta</taxon>
        <taxon>Spermatophyta</taxon>
        <taxon>Magnoliopsida</taxon>
        <taxon>eudicotyledons</taxon>
        <taxon>Gunneridae</taxon>
        <taxon>Pentapetalae</taxon>
        <taxon>rosids</taxon>
        <taxon>malvids</taxon>
        <taxon>Brassicales</taxon>
        <taxon>Brassicaceae</taxon>
        <taxon>Brassiceae</taxon>
        <taxon>Brassica</taxon>
    </lineage>
</organism>
<protein>
    <recommendedName>
        <fullName evidence="1">RNase H type-1 domain-containing protein</fullName>
    </recommendedName>
</protein>
<dbReference type="SUPFAM" id="SSF53098">
    <property type="entry name" value="Ribonuclease H-like"/>
    <property type="match status" value="1"/>
</dbReference>
<dbReference type="PANTHER" id="PTHR47074:SF78">
    <property type="entry name" value="GB|AAF30348.1-RELATED"/>
    <property type="match status" value="1"/>
</dbReference>